<protein>
    <submittedName>
        <fullName evidence="2">Uncharacterized protein</fullName>
    </submittedName>
</protein>
<reference evidence="2 3" key="1">
    <citation type="submission" date="2019-03" db="EMBL/GenBank/DDBJ databases">
        <title>Single cell metagenomics reveals metabolic interactions within the superorganism composed of flagellate Streblomastix strix and complex community of Bacteroidetes bacteria on its surface.</title>
        <authorList>
            <person name="Treitli S.C."/>
            <person name="Kolisko M."/>
            <person name="Husnik F."/>
            <person name="Keeling P."/>
            <person name="Hampl V."/>
        </authorList>
    </citation>
    <scope>NUCLEOTIDE SEQUENCE [LARGE SCALE GENOMIC DNA]</scope>
    <source>
        <strain evidence="2">ST1C</strain>
    </source>
</reference>
<feature type="region of interest" description="Disordered" evidence="1">
    <location>
        <begin position="34"/>
        <end position="59"/>
    </location>
</feature>
<proteinExistence type="predicted"/>
<comment type="caution">
    <text evidence="2">The sequence shown here is derived from an EMBL/GenBank/DDBJ whole genome shotgun (WGS) entry which is preliminary data.</text>
</comment>
<evidence type="ECO:0000256" key="1">
    <source>
        <dbReference type="SAM" id="MobiDB-lite"/>
    </source>
</evidence>
<name>A0A5J4UGR5_9EUKA</name>
<evidence type="ECO:0000313" key="2">
    <source>
        <dbReference type="EMBL" id="KAA6369986.1"/>
    </source>
</evidence>
<accession>A0A5J4UGR5</accession>
<organism evidence="2 3">
    <name type="scientific">Streblomastix strix</name>
    <dbReference type="NCBI Taxonomy" id="222440"/>
    <lineage>
        <taxon>Eukaryota</taxon>
        <taxon>Metamonada</taxon>
        <taxon>Preaxostyla</taxon>
        <taxon>Oxymonadida</taxon>
        <taxon>Streblomastigidae</taxon>
        <taxon>Streblomastix</taxon>
    </lineage>
</organism>
<evidence type="ECO:0000313" key="3">
    <source>
        <dbReference type="Proteomes" id="UP000324800"/>
    </source>
</evidence>
<gene>
    <name evidence="2" type="ORF">EZS28_034486</name>
</gene>
<dbReference type="Proteomes" id="UP000324800">
    <property type="component" value="Unassembled WGS sequence"/>
</dbReference>
<sequence length="59" mass="6765">EEYKQSSGRYMISSFVPIHQDVSALGNLRQMESYEVQTSSNGDEKHEAPMQKEKELDDS</sequence>
<feature type="compositionally biased region" description="Basic and acidic residues" evidence="1">
    <location>
        <begin position="42"/>
        <end position="59"/>
    </location>
</feature>
<dbReference type="AlphaFoldDB" id="A0A5J4UGR5"/>
<feature type="non-terminal residue" evidence="2">
    <location>
        <position position="1"/>
    </location>
</feature>
<dbReference type="EMBL" id="SNRW01015830">
    <property type="protein sequence ID" value="KAA6369986.1"/>
    <property type="molecule type" value="Genomic_DNA"/>
</dbReference>